<keyword evidence="9" id="KW-1185">Reference proteome</keyword>
<dbReference type="PANTHER" id="PTHR32322">
    <property type="entry name" value="INNER MEMBRANE TRANSPORTER"/>
    <property type="match status" value="1"/>
</dbReference>
<feature type="transmembrane region" description="Helical" evidence="6">
    <location>
        <begin position="154"/>
        <end position="176"/>
    </location>
</feature>
<feature type="domain" description="EamA" evidence="7">
    <location>
        <begin position="11"/>
        <end position="143"/>
    </location>
</feature>
<protein>
    <submittedName>
        <fullName evidence="8">Drug/metabolite transporter (DMT)-like permease</fullName>
    </submittedName>
</protein>
<sequence>MATRTRIDGIGAAALAGFSLLLAFNQVVIKLVNEGLQPIFLAGVRSLLAAGVLVAVMALRGAPARFRREMWGPGIAIGLVFAFEFVCLFLALDLTTVTRTSVIFYSMPVWMALAAHFLLPGERLTRTRAAGLALAFAGVVVAILWRGGGGEASLVGDLLALGAAFGWAGIALIARGTRLREVRPDMQLVWQLAVSAPVLLAASPFFGPFLREWEPVLWWGVGFQVALASGGFLFWLWLLTVYPASGVAAFAFLAPCFGVLLGWGMLGEPIGWPIAGALALVAGGLLLMNLPVPPPQVPQKVASTTSSGRGGAS</sequence>
<dbReference type="GO" id="GO:0005886">
    <property type="term" value="C:plasma membrane"/>
    <property type="evidence" value="ECO:0007669"/>
    <property type="project" value="UniProtKB-SubCell"/>
</dbReference>
<dbReference type="EMBL" id="PVTT01000001">
    <property type="protein sequence ID" value="PRY94916.1"/>
    <property type="molecule type" value="Genomic_DNA"/>
</dbReference>
<feature type="transmembrane region" description="Helical" evidence="6">
    <location>
        <begin position="270"/>
        <end position="290"/>
    </location>
</feature>
<feature type="transmembrane region" description="Helical" evidence="6">
    <location>
        <begin position="246"/>
        <end position="264"/>
    </location>
</feature>
<keyword evidence="3 6" id="KW-0812">Transmembrane</keyword>
<evidence type="ECO:0000313" key="8">
    <source>
        <dbReference type="EMBL" id="PRY94916.1"/>
    </source>
</evidence>
<dbReference type="PANTHER" id="PTHR32322:SF18">
    <property type="entry name" value="S-ADENOSYLMETHIONINE_S-ADENOSYLHOMOCYSTEINE TRANSPORTER"/>
    <property type="match status" value="1"/>
</dbReference>
<dbReference type="Pfam" id="PF00892">
    <property type="entry name" value="EamA"/>
    <property type="match status" value="2"/>
</dbReference>
<dbReference type="RefSeq" id="WP_106159364.1">
    <property type="nucleotide sequence ID" value="NZ_PVTT01000001.1"/>
</dbReference>
<reference evidence="8 9" key="1">
    <citation type="submission" date="2018-03" db="EMBL/GenBank/DDBJ databases">
        <title>Genomic Encyclopedia of Archaeal and Bacterial Type Strains, Phase II (KMG-II): from individual species to whole genera.</title>
        <authorList>
            <person name="Goeker M."/>
        </authorList>
    </citation>
    <scope>NUCLEOTIDE SEQUENCE [LARGE SCALE GENOMIC DNA]</scope>
    <source>
        <strain evidence="8 9">DSM 29318</strain>
    </source>
</reference>
<dbReference type="InterPro" id="IPR000620">
    <property type="entry name" value="EamA_dom"/>
</dbReference>
<feature type="transmembrane region" description="Helical" evidence="6">
    <location>
        <begin position="131"/>
        <end position="148"/>
    </location>
</feature>
<evidence type="ECO:0000256" key="3">
    <source>
        <dbReference type="ARBA" id="ARBA00022692"/>
    </source>
</evidence>
<dbReference type="Proteomes" id="UP000238801">
    <property type="component" value="Unassembled WGS sequence"/>
</dbReference>
<proteinExistence type="predicted"/>
<evidence type="ECO:0000259" key="7">
    <source>
        <dbReference type="Pfam" id="PF00892"/>
    </source>
</evidence>
<comment type="caution">
    <text evidence="8">The sequence shown here is derived from an EMBL/GenBank/DDBJ whole genome shotgun (WGS) entry which is preliminary data.</text>
</comment>
<keyword evidence="5 6" id="KW-0472">Membrane</keyword>
<evidence type="ECO:0000256" key="1">
    <source>
        <dbReference type="ARBA" id="ARBA00004651"/>
    </source>
</evidence>
<evidence type="ECO:0000256" key="6">
    <source>
        <dbReference type="SAM" id="Phobius"/>
    </source>
</evidence>
<organism evidence="8 9">
    <name type="scientific">Hasllibacter halocynthiae</name>
    <dbReference type="NCBI Taxonomy" id="595589"/>
    <lineage>
        <taxon>Bacteria</taxon>
        <taxon>Pseudomonadati</taxon>
        <taxon>Pseudomonadota</taxon>
        <taxon>Alphaproteobacteria</taxon>
        <taxon>Rhodobacterales</taxon>
        <taxon>Roseobacteraceae</taxon>
        <taxon>Hasllibacter</taxon>
    </lineage>
</organism>
<dbReference type="OrthoDB" id="184388at2"/>
<name>A0A2T0X7L1_9RHOB</name>
<evidence type="ECO:0000256" key="5">
    <source>
        <dbReference type="ARBA" id="ARBA00023136"/>
    </source>
</evidence>
<feature type="domain" description="EamA" evidence="7">
    <location>
        <begin position="155"/>
        <end position="289"/>
    </location>
</feature>
<dbReference type="InterPro" id="IPR037185">
    <property type="entry name" value="EmrE-like"/>
</dbReference>
<feature type="transmembrane region" description="Helical" evidence="6">
    <location>
        <begin position="71"/>
        <end position="91"/>
    </location>
</feature>
<accession>A0A2T0X7L1</accession>
<gene>
    <name evidence="8" type="ORF">BCF33_0519</name>
</gene>
<keyword evidence="4 6" id="KW-1133">Transmembrane helix</keyword>
<dbReference type="InterPro" id="IPR050638">
    <property type="entry name" value="AA-Vitamin_Transporters"/>
</dbReference>
<feature type="transmembrane region" description="Helical" evidence="6">
    <location>
        <begin position="35"/>
        <end position="59"/>
    </location>
</feature>
<dbReference type="AlphaFoldDB" id="A0A2T0X7L1"/>
<evidence type="ECO:0000313" key="9">
    <source>
        <dbReference type="Proteomes" id="UP000238801"/>
    </source>
</evidence>
<comment type="subcellular location">
    <subcellularLocation>
        <location evidence="1">Cell membrane</location>
        <topology evidence="1">Multi-pass membrane protein</topology>
    </subcellularLocation>
</comment>
<feature type="transmembrane region" description="Helical" evidence="6">
    <location>
        <begin position="103"/>
        <end position="119"/>
    </location>
</feature>
<feature type="transmembrane region" description="Helical" evidence="6">
    <location>
        <begin position="216"/>
        <end position="239"/>
    </location>
</feature>
<keyword evidence="2" id="KW-1003">Cell membrane</keyword>
<dbReference type="SUPFAM" id="SSF103481">
    <property type="entry name" value="Multidrug resistance efflux transporter EmrE"/>
    <property type="match status" value="2"/>
</dbReference>
<feature type="transmembrane region" description="Helical" evidence="6">
    <location>
        <begin position="188"/>
        <end position="210"/>
    </location>
</feature>
<evidence type="ECO:0000256" key="2">
    <source>
        <dbReference type="ARBA" id="ARBA00022475"/>
    </source>
</evidence>
<evidence type="ECO:0000256" key="4">
    <source>
        <dbReference type="ARBA" id="ARBA00022989"/>
    </source>
</evidence>